<dbReference type="Proteomes" id="UP001152799">
    <property type="component" value="Chromosome 9"/>
</dbReference>
<protein>
    <submittedName>
        <fullName evidence="2">Uncharacterized protein</fullName>
    </submittedName>
</protein>
<dbReference type="EMBL" id="OU892285">
    <property type="protein sequence ID" value="CAG9773716.1"/>
    <property type="molecule type" value="Genomic_DNA"/>
</dbReference>
<sequence>MFSTPSDEDIAKILASLQAQAIATQPLESTKKPATVFFEERKEEITRQAVKTTGGATTIFFEDDDFSFQPSLKVDTAPSKAVEITTEERGTRIAQNEIDTEKPSTDNENTEPECTEGHQIVPTIAYTTLTYLTTFYIPLEESTSTSVKSNVVVSSQNSLQTIVCNIKASNVVETTTEPTIAPATEPLPTTTDQITTADKEETLTTTLGNKTDEEETTTSQDTTLPQEITTETRYVTESNPEVTEAITEEGDEVDLLFKTLYTTYTYLTTYFQDSTSSVDSGIDRTVVLQM</sequence>
<dbReference type="AlphaFoldDB" id="A0A9N9MXX9"/>
<organism evidence="2 3">
    <name type="scientific">Ceutorhynchus assimilis</name>
    <name type="common">cabbage seed weevil</name>
    <dbReference type="NCBI Taxonomy" id="467358"/>
    <lineage>
        <taxon>Eukaryota</taxon>
        <taxon>Metazoa</taxon>
        <taxon>Ecdysozoa</taxon>
        <taxon>Arthropoda</taxon>
        <taxon>Hexapoda</taxon>
        <taxon>Insecta</taxon>
        <taxon>Pterygota</taxon>
        <taxon>Neoptera</taxon>
        <taxon>Endopterygota</taxon>
        <taxon>Coleoptera</taxon>
        <taxon>Polyphaga</taxon>
        <taxon>Cucujiformia</taxon>
        <taxon>Curculionidae</taxon>
        <taxon>Ceutorhynchinae</taxon>
        <taxon>Ceutorhynchus</taxon>
    </lineage>
</organism>
<reference evidence="2" key="1">
    <citation type="submission" date="2022-01" db="EMBL/GenBank/DDBJ databases">
        <authorList>
            <person name="King R."/>
        </authorList>
    </citation>
    <scope>NUCLEOTIDE SEQUENCE</scope>
</reference>
<name>A0A9N9MXX9_9CUCU</name>
<evidence type="ECO:0000313" key="3">
    <source>
        <dbReference type="Proteomes" id="UP001152799"/>
    </source>
</evidence>
<dbReference type="PANTHER" id="PTHR39072">
    <property type="entry name" value="RE48511P"/>
    <property type="match status" value="1"/>
</dbReference>
<evidence type="ECO:0000313" key="2">
    <source>
        <dbReference type="EMBL" id="CAG9773716.1"/>
    </source>
</evidence>
<feature type="compositionally biased region" description="Low complexity" evidence="1">
    <location>
        <begin position="181"/>
        <end position="191"/>
    </location>
</feature>
<gene>
    <name evidence="2" type="ORF">CEUTPL_LOCUS14102</name>
</gene>
<keyword evidence="3" id="KW-1185">Reference proteome</keyword>
<feature type="region of interest" description="Disordered" evidence="1">
    <location>
        <begin position="181"/>
        <end position="227"/>
    </location>
</feature>
<dbReference type="PANTHER" id="PTHR39072:SF2">
    <property type="match status" value="1"/>
</dbReference>
<evidence type="ECO:0000256" key="1">
    <source>
        <dbReference type="SAM" id="MobiDB-lite"/>
    </source>
</evidence>
<accession>A0A9N9MXX9</accession>
<proteinExistence type="predicted"/>